<feature type="domain" description="Ubiquitin-like" evidence="5">
    <location>
        <begin position="1"/>
        <end position="67"/>
    </location>
</feature>
<keyword evidence="3" id="KW-0862">Zinc</keyword>
<evidence type="ECO:0000313" key="9">
    <source>
        <dbReference type="Proteomes" id="UP001314170"/>
    </source>
</evidence>
<evidence type="ECO:0000259" key="5">
    <source>
        <dbReference type="PROSITE" id="PS50053"/>
    </source>
</evidence>
<dbReference type="CDD" id="cd17039">
    <property type="entry name" value="Ubl_ubiquitin_like"/>
    <property type="match status" value="2"/>
</dbReference>
<dbReference type="SUPFAM" id="SSF54236">
    <property type="entry name" value="Ubiquitin-like"/>
    <property type="match status" value="2"/>
</dbReference>
<evidence type="ECO:0000313" key="8">
    <source>
        <dbReference type="EMBL" id="CAK7334167.1"/>
    </source>
</evidence>
<gene>
    <name evidence="8" type="ORF">DCAF_LOCUS9780</name>
</gene>
<feature type="domain" description="MYND-type" evidence="7">
    <location>
        <begin position="252"/>
        <end position="327"/>
    </location>
</feature>
<dbReference type="InterPro" id="IPR044237">
    <property type="entry name" value="ATXR2-like"/>
</dbReference>
<dbReference type="EMBL" id="CAWUPB010000950">
    <property type="protein sequence ID" value="CAK7334167.1"/>
    <property type="molecule type" value="Genomic_DNA"/>
</dbReference>
<feature type="domain" description="Ubiquitin-like" evidence="5">
    <location>
        <begin position="71"/>
        <end position="144"/>
    </location>
</feature>
<evidence type="ECO:0000259" key="7">
    <source>
        <dbReference type="PROSITE" id="PS50865"/>
    </source>
</evidence>
<dbReference type="GO" id="GO:0008168">
    <property type="term" value="F:methyltransferase activity"/>
    <property type="evidence" value="ECO:0007669"/>
    <property type="project" value="InterPro"/>
</dbReference>
<sequence length="588" mass="66554">MKINIDFEGVNRQFTVGDDATGLDLKMKVQEILGFQATNQRLFINGSTMLDDYSKLVSYGIVDDTNISFRYKILIQGRPNQFKTSKEYELFVHGGNTVLNLKQMLNSEHGIDIRTIKFKIGNNDNLDDNTKIWNYDIRPGSHLYTKCAAEISALLTPPSHLQLQEYFEDIISERKCHGIEVKQDGNFSKGVYATKDFKEEELILKDKILVGIQHVPNKLDCLVCSYCFRFIESVEYQIGRKLYFQNLGGSSCNGCDDGECSSSSSKDKVCLPEGVIESLMNRELVLPFSDKFPLPSTIPCPGGCEEAYYCSKSCAEADWESSHSLLCTGERSESVSREALSKFIQHATETNDIFLLAAKTISFTILRYRKLKAAHADHSELSLLLEAWKPISMGYKRRWWDCVSFPDDIDCSDDTAFRMQIRELAFTSLQLLKAAIFGEELFSLEIYGNIIGMFELNNLDLVVASPVEDYFLYVDDLPDPEKEKAEKIAQLLDALGQDYSICCQGTAFYPLQSCMNHSCCPNARAFKRDEDRDGQAAIVVLKPIHKGEEVTVSYIDEDLPFEDRQALLADYGFKCRCNACLEQDPNKT</sequence>
<evidence type="ECO:0000256" key="3">
    <source>
        <dbReference type="ARBA" id="ARBA00022833"/>
    </source>
</evidence>
<feature type="domain" description="SET" evidence="6">
    <location>
        <begin position="177"/>
        <end position="555"/>
    </location>
</feature>
<keyword evidence="9" id="KW-1185">Reference proteome</keyword>
<dbReference type="Proteomes" id="UP001314170">
    <property type="component" value="Unassembled WGS sequence"/>
</dbReference>
<dbReference type="Pfam" id="PF01753">
    <property type="entry name" value="zf-MYND"/>
    <property type="match status" value="1"/>
</dbReference>
<dbReference type="AlphaFoldDB" id="A0AAV1RDH6"/>
<dbReference type="GO" id="GO:0008270">
    <property type="term" value="F:zinc ion binding"/>
    <property type="evidence" value="ECO:0007669"/>
    <property type="project" value="UniProtKB-KW"/>
</dbReference>
<proteinExistence type="predicted"/>
<dbReference type="InterPro" id="IPR001214">
    <property type="entry name" value="SET_dom"/>
</dbReference>
<evidence type="ECO:0000256" key="1">
    <source>
        <dbReference type="ARBA" id="ARBA00022723"/>
    </source>
</evidence>
<protein>
    <submittedName>
        <fullName evidence="8">Uncharacterized protein</fullName>
    </submittedName>
</protein>
<dbReference type="Pfam" id="PF00856">
    <property type="entry name" value="SET"/>
    <property type="match status" value="1"/>
</dbReference>
<reference evidence="8 9" key="1">
    <citation type="submission" date="2024-01" db="EMBL/GenBank/DDBJ databases">
        <authorList>
            <person name="Waweru B."/>
        </authorList>
    </citation>
    <scope>NUCLEOTIDE SEQUENCE [LARGE SCALE GENOMIC DNA]</scope>
</reference>
<dbReference type="SUPFAM" id="SSF144232">
    <property type="entry name" value="HIT/MYND zinc finger-like"/>
    <property type="match status" value="1"/>
</dbReference>
<dbReference type="CDD" id="cd20071">
    <property type="entry name" value="SET_SMYD"/>
    <property type="match status" value="1"/>
</dbReference>
<accession>A0AAV1RDH6</accession>
<dbReference type="InterPro" id="IPR002893">
    <property type="entry name" value="Znf_MYND"/>
</dbReference>
<dbReference type="Pfam" id="PF00240">
    <property type="entry name" value="ubiquitin"/>
    <property type="match status" value="1"/>
</dbReference>
<comment type="caution">
    <text evidence="8">The sequence shown here is derived from an EMBL/GenBank/DDBJ whole genome shotgun (WGS) entry which is preliminary data.</text>
</comment>
<organism evidence="8 9">
    <name type="scientific">Dovyalis caffra</name>
    <dbReference type="NCBI Taxonomy" id="77055"/>
    <lineage>
        <taxon>Eukaryota</taxon>
        <taxon>Viridiplantae</taxon>
        <taxon>Streptophyta</taxon>
        <taxon>Embryophyta</taxon>
        <taxon>Tracheophyta</taxon>
        <taxon>Spermatophyta</taxon>
        <taxon>Magnoliopsida</taxon>
        <taxon>eudicotyledons</taxon>
        <taxon>Gunneridae</taxon>
        <taxon>Pentapetalae</taxon>
        <taxon>rosids</taxon>
        <taxon>fabids</taxon>
        <taxon>Malpighiales</taxon>
        <taxon>Salicaceae</taxon>
        <taxon>Flacourtieae</taxon>
        <taxon>Dovyalis</taxon>
    </lineage>
</organism>
<dbReference type="PROSITE" id="PS50280">
    <property type="entry name" value="SET"/>
    <property type="match status" value="1"/>
</dbReference>
<dbReference type="InterPro" id="IPR046341">
    <property type="entry name" value="SET_dom_sf"/>
</dbReference>
<dbReference type="InterPro" id="IPR029071">
    <property type="entry name" value="Ubiquitin-like_domsf"/>
</dbReference>
<dbReference type="InterPro" id="IPR000626">
    <property type="entry name" value="Ubiquitin-like_dom"/>
</dbReference>
<dbReference type="Gene3D" id="2.170.270.10">
    <property type="entry name" value="SET domain"/>
    <property type="match status" value="1"/>
</dbReference>
<dbReference type="PROSITE" id="PS50865">
    <property type="entry name" value="ZF_MYND_2"/>
    <property type="match status" value="1"/>
</dbReference>
<dbReference type="SUPFAM" id="SSF82199">
    <property type="entry name" value="SET domain"/>
    <property type="match status" value="1"/>
</dbReference>
<keyword evidence="1" id="KW-0479">Metal-binding</keyword>
<evidence type="ECO:0000259" key="6">
    <source>
        <dbReference type="PROSITE" id="PS50280"/>
    </source>
</evidence>
<dbReference type="PROSITE" id="PS50053">
    <property type="entry name" value="UBIQUITIN_2"/>
    <property type="match status" value="2"/>
</dbReference>
<dbReference type="PANTHER" id="PTHR47436">
    <property type="entry name" value="HISTONE-LYSINE N-METHYLTRANSFERASE ATXR2"/>
    <property type="match status" value="1"/>
</dbReference>
<evidence type="ECO:0000256" key="4">
    <source>
        <dbReference type="PROSITE-ProRule" id="PRU00134"/>
    </source>
</evidence>
<dbReference type="Gene3D" id="3.10.20.90">
    <property type="entry name" value="Phosphatidylinositol 3-kinase Catalytic Subunit, Chain A, domain 1"/>
    <property type="match status" value="2"/>
</dbReference>
<name>A0AAV1RDH6_9ROSI</name>
<evidence type="ECO:0000256" key="2">
    <source>
        <dbReference type="ARBA" id="ARBA00022771"/>
    </source>
</evidence>
<dbReference type="PANTHER" id="PTHR47436:SF1">
    <property type="entry name" value="SET DOMAIN-CONTAINING PROTEIN"/>
    <property type="match status" value="1"/>
</dbReference>
<keyword evidence="2 4" id="KW-0863">Zinc-finger</keyword>